<organism evidence="1 2">
    <name type="scientific">Panagrolaimus sp. ES5</name>
    <dbReference type="NCBI Taxonomy" id="591445"/>
    <lineage>
        <taxon>Eukaryota</taxon>
        <taxon>Metazoa</taxon>
        <taxon>Ecdysozoa</taxon>
        <taxon>Nematoda</taxon>
        <taxon>Chromadorea</taxon>
        <taxon>Rhabditida</taxon>
        <taxon>Tylenchina</taxon>
        <taxon>Panagrolaimomorpha</taxon>
        <taxon>Panagrolaimoidea</taxon>
        <taxon>Panagrolaimidae</taxon>
        <taxon>Panagrolaimus</taxon>
    </lineage>
</organism>
<sequence>MQLPQQTTSSQQPPQATTQQQTQQLSQTSQIHSSKQQQQTQQQQQLSVQSQPPSAPSTTSTTPVGNGSEQVFYYSPYSAHDSSPQSLPEDQLDSQQPGEYEYWDDKMEYSDSSLNGTIMTDYDIEEEHCIQRTTRPSGQITVVQPIQHQLVDSHHQKYYKVGR</sequence>
<dbReference type="WBParaSite" id="ES5_v2.g5623.t1">
    <property type="protein sequence ID" value="ES5_v2.g5623.t1"/>
    <property type="gene ID" value="ES5_v2.g5623"/>
</dbReference>
<protein>
    <submittedName>
        <fullName evidence="2">Uncharacterized protein</fullName>
    </submittedName>
</protein>
<reference evidence="2" key="1">
    <citation type="submission" date="2022-11" db="UniProtKB">
        <authorList>
            <consortium name="WormBaseParasite"/>
        </authorList>
    </citation>
    <scope>IDENTIFICATION</scope>
</reference>
<dbReference type="Proteomes" id="UP000887579">
    <property type="component" value="Unplaced"/>
</dbReference>
<proteinExistence type="predicted"/>
<accession>A0AC34GNW7</accession>
<name>A0AC34GNW7_9BILA</name>
<evidence type="ECO:0000313" key="1">
    <source>
        <dbReference type="Proteomes" id="UP000887579"/>
    </source>
</evidence>
<evidence type="ECO:0000313" key="2">
    <source>
        <dbReference type="WBParaSite" id="ES5_v2.g5623.t1"/>
    </source>
</evidence>